<keyword evidence="1 2" id="KW-0103">Bromodomain</keyword>
<feature type="compositionally biased region" description="Low complexity" evidence="3">
    <location>
        <begin position="191"/>
        <end position="200"/>
    </location>
</feature>
<dbReference type="PROSITE" id="PS50014">
    <property type="entry name" value="BROMODOMAIN_2"/>
    <property type="match status" value="1"/>
</dbReference>
<dbReference type="Gene3D" id="1.20.920.10">
    <property type="entry name" value="Bromodomain-like"/>
    <property type="match status" value="1"/>
</dbReference>
<evidence type="ECO:0000256" key="2">
    <source>
        <dbReference type="PROSITE-ProRule" id="PRU00035"/>
    </source>
</evidence>
<protein>
    <submittedName>
        <fullName evidence="5">Bromodomain-containing protein 7/9</fullName>
    </submittedName>
</protein>
<evidence type="ECO:0000259" key="4">
    <source>
        <dbReference type="PROSITE" id="PS50014"/>
    </source>
</evidence>
<dbReference type="SUPFAM" id="SSF47370">
    <property type="entry name" value="Bromodomain"/>
    <property type="match status" value="1"/>
</dbReference>
<feature type="compositionally biased region" description="Polar residues" evidence="3">
    <location>
        <begin position="162"/>
        <end position="172"/>
    </location>
</feature>
<dbReference type="InterPro" id="IPR051831">
    <property type="entry name" value="Bromodomain_contain_prot"/>
</dbReference>
<gene>
    <name evidence="5" type="primary">BRD7_9</name>
    <name evidence="5" type="ORF">TSPGSL018_27630</name>
</gene>
<evidence type="ECO:0000256" key="3">
    <source>
        <dbReference type="SAM" id="MobiDB-lite"/>
    </source>
</evidence>
<dbReference type="EMBL" id="GBEZ01026272">
    <property type="protein sequence ID" value="JAC60921.1"/>
    <property type="molecule type" value="Transcribed_RNA"/>
</dbReference>
<sequence length="388" mass="41709">KVGQNVVASPSDRPTETGTGLPTKRKKFGDFNTSTPSYTSDRQATGGAPVPAPEGFEARTQSLAPYHPPGEGGARNGFKSAKHRKKANVQSGGPSQLNQPWGQAEYPAHHQHLLQEPRNPVSQHTPKKHHKAGFAQGPARTAETPQRKKKKAGKFKAYPTGDPTSAAVTEASSAPHGPASGFPRAEPPAAAPSAAGSAQSLDGLGAGLEDSRATSSGTFPAAAPPGDLPWHRSLGDSQKPPLPRPAARGPPRKELEKVVDAIQKKDTYDIFREPVTEDLAPGYFDVISNPMDFTTIRARISEERYASWDELEEDLVLMFDNAMTYNGPETLFHKLALTMKELSQKVVALGRQGAQSFRGRTAAIFRTHHLKERISVAEAIENAEAEEA</sequence>
<dbReference type="Pfam" id="PF00439">
    <property type="entry name" value="Bromodomain"/>
    <property type="match status" value="1"/>
</dbReference>
<proteinExistence type="predicted"/>
<dbReference type="InterPro" id="IPR036427">
    <property type="entry name" value="Bromodomain-like_sf"/>
</dbReference>
<dbReference type="InterPro" id="IPR001487">
    <property type="entry name" value="Bromodomain"/>
</dbReference>
<feature type="non-terminal residue" evidence="5">
    <location>
        <position position="1"/>
    </location>
</feature>
<feature type="compositionally biased region" description="Polar residues" evidence="3">
    <location>
        <begin position="88"/>
        <end position="101"/>
    </location>
</feature>
<reference evidence="5" key="1">
    <citation type="submission" date="2014-05" db="EMBL/GenBank/DDBJ databases">
        <title>The transcriptome of the halophilic microalga Tetraselmis sp. GSL018 isolated from the Great Salt Lake, Utah.</title>
        <authorList>
            <person name="Jinkerson R.E."/>
            <person name="D'Adamo S."/>
            <person name="Posewitz M.C."/>
        </authorList>
    </citation>
    <scope>NUCLEOTIDE SEQUENCE</scope>
    <source>
        <strain evidence="5">GSL018</strain>
    </source>
</reference>
<evidence type="ECO:0000256" key="1">
    <source>
        <dbReference type="ARBA" id="ARBA00023117"/>
    </source>
</evidence>
<dbReference type="CDD" id="cd04369">
    <property type="entry name" value="Bromodomain"/>
    <property type="match status" value="1"/>
</dbReference>
<feature type="non-terminal residue" evidence="5">
    <location>
        <position position="388"/>
    </location>
</feature>
<feature type="region of interest" description="Disordered" evidence="3">
    <location>
        <begin position="1"/>
        <end position="254"/>
    </location>
</feature>
<feature type="domain" description="Bromo" evidence="4">
    <location>
        <begin position="263"/>
        <end position="333"/>
    </location>
</feature>
<accession>A0A061QRC8</accession>
<dbReference type="PANTHER" id="PTHR22881:SF27">
    <property type="entry name" value="BROMODOMAIN CONTAINING 7_9"/>
    <property type="match status" value="1"/>
</dbReference>
<dbReference type="AlphaFoldDB" id="A0A061QRC8"/>
<dbReference type="PRINTS" id="PR00503">
    <property type="entry name" value="BROMODOMAIN"/>
</dbReference>
<evidence type="ECO:0000313" key="5">
    <source>
        <dbReference type="EMBL" id="JAC60921.1"/>
    </source>
</evidence>
<feature type="compositionally biased region" description="Polar residues" evidence="3">
    <location>
        <begin position="31"/>
        <end position="43"/>
    </location>
</feature>
<dbReference type="SMART" id="SM00297">
    <property type="entry name" value="BROMO"/>
    <property type="match status" value="1"/>
</dbReference>
<organism evidence="5">
    <name type="scientific">Tetraselmis sp. GSL018</name>
    <dbReference type="NCBI Taxonomy" id="582737"/>
    <lineage>
        <taxon>Eukaryota</taxon>
        <taxon>Viridiplantae</taxon>
        <taxon>Chlorophyta</taxon>
        <taxon>core chlorophytes</taxon>
        <taxon>Chlorodendrophyceae</taxon>
        <taxon>Chlorodendrales</taxon>
        <taxon>Chlorodendraceae</taxon>
        <taxon>Tetraselmis</taxon>
    </lineage>
</organism>
<dbReference type="PANTHER" id="PTHR22881">
    <property type="entry name" value="BROMODOMAIN CONTAINING PROTEIN"/>
    <property type="match status" value="1"/>
</dbReference>
<name>A0A061QRC8_9CHLO</name>